<sequence>MKKVAPQEIITNLVNKFGITKEILAGKMGVTTITIFRWQYSKTKPTYAELKLLNQIYRGYKSKKGGKK</sequence>
<organism evidence="1">
    <name type="scientific">candidate division CPR3 bacterium</name>
    <dbReference type="NCBI Taxonomy" id="2268181"/>
    <lineage>
        <taxon>Bacteria</taxon>
        <taxon>Bacteria division CPR3</taxon>
    </lineage>
</organism>
<protein>
    <recommendedName>
        <fullName evidence="2">XRE family transcriptional regulator</fullName>
    </recommendedName>
</protein>
<dbReference type="SUPFAM" id="SSF47413">
    <property type="entry name" value="lambda repressor-like DNA-binding domains"/>
    <property type="match status" value="1"/>
</dbReference>
<dbReference type="AlphaFoldDB" id="A0A7C1T7G1"/>
<comment type="caution">
    <text evidence="1">The sequence shown here is derived from an EMBL/GenBank/DDBJ whole genome shotgun (WGS) entry which is preliminary data.</text>
</comment>
<evidence type="ECO:0008006" key="2">
    <source>
        <dbReference type="Google" id="ProtNLM"/>
    </source>
</evidence>
<proteinExistence type="predicted"/>
<dbReference type="EMBL" id="DRHL01000077">
    <property type="protein sequence ID" value="HEB13622.1"/>
    <property type="molecule type" value="Genomic_DNA"/>
</dbReference>
<name>A0A7C1T7G1_UNCC3</name>
<accession>A0A7C1T7G1</accession>
<reference evidence="1" key="1">
    <citation type="journal article" date="2020" name="mSystems">
        <title>Genome- and Community-Level Interaction Insights into Carbon Utilization and Element Cycling Functions of Hydrothermarchaeota in Hydrothermal Sediment.</title>
        <authorList>
            <person name="Zhou Z."/>
            <person name="Liu Y."/>
            <person name="Xu W."/>
            <person name="Pan J."/>
            <person name="Luo Z.H."/>
            <person name="Li M."/>
        </authorList>
    </citation>
    <scope>NUCLEOTIDE SEQUENCE [LARGE SCALE GENOMIC DNA]</scope>
    <source>
        <strain evidence="1">HyVt-369</strain>
    </source>
</reference>
<dbReference type="InterPro" id="IPR010982">
    <property type="entry name" value="Lambda_DNA-bd_dom_sf"/>
</dbReference>
<dbReference type="Proteomes" id="UP000885695">
    <property type="component" value="Unassembled WGS sequence"/>
</dbReference>
<evidence type="ECO:0000313" key="1">
    <source>
        <dbReference type="EMBL" id="HEB13622.1"/>
    </source>
</evidence>
<dbReference type="GO" id="GO:0003677">
    <property type="term" value="F:DNA binding"/>
    <property type="evidence" value="ECO:0007669"/>
    <property type="project" value="InterPro"/>
</dbReference>
<gene>
    <name evidence="1" type="ORF">ENI13_01430</name>
</gene>